<proteinExistence type="predicted"/>
<dbReference type="AlphaFoldDB" id="A0A0E9RMY4"/>
<name>A0A0E9RMY4_ANGAN</name>
<sequence>MWIFSPQVISLDDILFLTMLMFPESLVLFSFLNCTVIVLHLIAPMSSLVKSCLNVSEHK</sequence>
<keyword evidence="1" id="KW-1133">Transmembrane helix</keyword>
<keyword evidence="1" id="KW-0812">Transmembrane</keyword>
<keyword evidence="1" id="KW-0472">Membrane</keyword>
<accession>A0A0E9RMY4</accession>
<dbReference type="EMBL" id="GBXM01078807">
    <property type="protein sequence ID" value="JAH29770.1"/>
    <property type="molecule type" value="Transcribed_RNA"/>
</dbReference>
<reference evidence="2" key="1">
    <citation type="submission" date="2014-11" db="EMBL/GenBank/DDBJ databases">
        <authorList>
            <person name="Amaro Gonzalez C."/>
        </authorList>
    </citation>
    <scope>NUCLEOTIDE SEQUENCE</scope>
</reference>
<protein>
    <submittedName>
        <fullName evidence="2">Uncharacterized protein</fullName>
    </submittedName>
</protein>
<evidence type="ECO:0000256" key="1">
    <source>
        <dbReference type="SAM" id="Phobius"/>
    </source>
</evidence>
<organism evidence="2">
    <name type="scientific">Anguilla anguilla</name>
    <name type="common">European freshwater eel</name>
    <name type="synonym">Muraena anguilla</name>
    <dbReference type="NCBI Taxonomy" id="7936"/>
    <lineage>
        <taxon>Eukaryota</taxon>
        <taxon>Metazoa</taxon>
        <taxon>Chordata</taxon>
        <taxon>Craniata</taxon>
        <taxon>Vertebrata</taxon>
        <taxon>Euteleostomi</taxon>
        <taxon>Actinopterygii</taxon>
        <taxon>Neopterygii</taxon>
        <taxon>Teleostei</taxon>
        <taxon>Anguilliformes</taxon>
        <taxon>Anguillidae</taxon>
        <taxon>Anguilla</taxon>
    </lineage>
</organism>
<evidence type="ECO:0000313" key="2">
    <source>
        <dbReference type="EMBL" id="JAH29770.1"/>
    </source>
</evidence>
<reference evidence="2" key="2">
    <citation type="journal article" date="2015" name="Fish Shellfish Immunol.">
        <title>Early steps in the European eel (Anguilla anguilla)-Vibrio vulnificus interaction in the gills: Role of the RtxA13 toxin.</title>
        <authorList>
            <person name="Callol A."/>
            <person name="Pajuelo D."/>
            <person name="Ebbesson L."/>
            <person name="Teles M."/>
            <person name="MacKenzie S."/>
            <person name="Amaro C."/>
        </authorList>
    </citation>
    <scope>NUCLEOTIDE SEQUENCE</scope>
</reference>
<feature type="transmembrane region" description="Helical" evidence="1">
    <location>
        <begin position="20"/>
        <end position="43"/>
    </location>
</feature>